<accession>A0A6G1E4Z2</accession>
<keyword evidence="2" id="KW-1185">Reference proteome</keyword>
<dbReference type="Proteomes" id="UP000479710">
    <property type="component" value="Unassembled WGS sequence"/>
</dbReference>
<gene>
    <name evidence="1" type="ORF">E2562_033584</name>
</gene>
<evidence type="ECO:0000313" key="1">
    <source>
        <dbReference type="EMBL" id="KAF0920175.1"/>
    </source>
</evidence>
<dbReference type="AlphaFoldDB" id="A0A6G1E4Z2"/>
<name>A0A6G1E4Z2_9ORYZ</name>
<organism evidence="1 2">
    <name type="scientific">Oryza meyeriana var. granulata</name>
    <dbReference type="NCBI Taxonomy" id="110450"/>
    <lineage>
        <taxon>Eukaryota</taxon>
        <taxon>Viridiplantae</taxon>
        <taxon>Streptophyta</taxon>
        <taxon>Embryophyta</taxon>
        <taxon>Tracheophyta</taxon>
        <taxon>Spermatophyta</taxon>
        <taxon>Magnoliopsida</taxon>
        <taxon>Liliopsida</taxon>
        <taxon>Poales</taxon>
        <taxon>Poaceae</taxon>
        <taxon>BOP clade</taxon>
        <taxon>Oryzoideae</taxon>
        <taxon>Oryzeae</taxon>
        <taxon>Oryzinae</taxon>
        <taxon>Oryza</taxon>
        <taxon>Oryza meyeriana</taxon>
    </lineage>
</organism>
<reference evidence="1 2" key="1">
    <citation type="submission" date="2019-11" db="EMBL/GenBank/DDBJ databases">
        <title>Whole genome sequence of Oryza granulata.</title>
        <authorList>
            <person name="Li W."/>
        </authorList>
    </citation>
    <scope>NUCLEOTIDE SEQUENCE [LARGE SCALE GENOMIC DNA]</scope>
    <source>
        <strain evidence="2">cv. Menghai</strain>
        <tissue evidence="1">Leaf</tissue>
    </source>
</reference>
<proteinExistence type="predicted"/>
<comment type="caution">
    <text evidence="1">The sequence shown here is derived from an EMBL/GenBank/DDBJ whole genome shotgun (WGS) entry which is preliminary data.</text>
</comment>
<dbReference type="EMBL" id="SPHZ02000005">
    <property type="protein sequence ID" value="KAF0920175.1"/>
    <property type="molecule type" value="Genomic_DNA"/>
</dbReference>
<evidence type="ECO:0000313" key="2">
    <source>
        <dbReference type="Proteomes" id="UP000479710"/>
    </source>
</evidence>
<protein>
    <submittedName>
        <fullName evidence="1">Uncharacterized protein</fullName>
    </submittedName>
</protein>
<sequence length="62" mass="6949">MVAQGSEEEDDIMRRRCTGCEDGGQCGRQGGVMLWAGRCKHRQEVWTLMHEHGTSEDGGARR</sequence>